<dbReference type="InterPro" id="IPR042178">
    <property type="entry name" value="Serpin_sf_1"/>
</dbReference>
<dbReference type="PANTHER" id="PTHR11461">
    <property type="entry name" value="SERINE PROTEASE INHIBITOR, SERPIN"/>
    <property type="match status" value="1"/>
</dbReference>
<name>A0A1Y9H9J5_9DIPT</name>
<dbReference type="Gene3D" id="3.30.497.10">
    <property type="entry name" value="Antithrombin, subunit I, domain 2"/>
    <property type="match status" value="1"/>
</dbReference>
<dbReference type="InterPro" id="IPR042185">
    <property type="entry name" value="Serpin_sf_2"/>
</dbReference>
<keyword evidence="5" id="KW-0732">Signal</keyword>
<dbReference type="CDD" id="cd00172">
    <property type="entry name" value="serpin"/>
    <property type="match status" value="1"/>
</dbReference>
<evidence type="ECO:0000313" key="7">
    <source>
        <dbReference type="EnsemblMetazoa" id="AFAF021714-PA"/>
    </source>
</evidence>
<evidence type="ECO:0000256" key="1">
    <source>
        <dbReference type="ARBA" id="ARBA00009500"/>
    </source>
</evidence>
<dbReference type="SMART" id="SM00093">
    <property type="entry name" value="SERPIN"/>
    <property type="match status" value="1"/>
</dbReference>
<feature type="domain" description="Serpin" evidence="6">
    <location>
        <begin position="139"/>
        <end position="501"/>
    </location>
</feature>
<reference evidence="7" key="2">
    <citation type="submission" date="2020-05" db="UniProtKB">
        <authorList>
            <consortium name="EnsemblMetazoa"/>
        </authorList>
    </citation>
    <scope>IDENTIFICATION</scope>
    <source>
        <strain evidence="7">FAR1</strain>
    </source>
</reference>
<reference evidence="8" key="1">
    <citation type="submission" date="2014-01" db="EMBL/GenBank/DDBJ databases">
        <title>The Genome Sequence of Anopheles farauti FAR1 (V2).</title>
        <authorList>
            <consortium name="The Broad Institute Genomics Platform"/>
            <person name="Neafsey D.E."/>
            <person name="Besansky N."/>
            <person name="Howell P."/>
            <person name="Walton C."/>
            <person name="Young S.K."/>
            <person name="Zeng Q."/>
            <person name="Gargeya S."/>
            <person name="Fitzgerald M."/>
            <person name="Haas B."/>
            <person name="Abouelleil A."/>
            <person name="Allen A.W."/>
            <person name="Alvarado L."/>
            <person name="Arachchi H.M."/>
            <person name="Berlin A.M."/>
            <person name="Chapman S.B."/>
            <person name="Gainer-Dewar J."/>
            <person name="Goldberg J."/>
            <person name="Griggs A."/>
            <person name="Gujja S."/>
            <person name="Hansen M."/>
            <person name="Howarth C."/>
            <person name="Imamovic A."/>
            <person name="Ireland A."/>
            <person name="Larimer J."/>
            <person name="McCowan C."/>
            <person name="Murphy C."/>
            <person name="Pearson M."/>
            <person name="Poon T.W."/>
            <person name="Priest M."/>
            <person name="Roberts A."/>
            <person name="Saif S."/>
            <person name="Shea T."/>
            <person name="Sisk P."/>
            <person name="Sykes S."/>
            <person name="Wortman J."/>
            <person name="Nusbaum C."/>
            <person name="Birren B."/>
        </authorList>
    </citation>
    <scope>NUCLEOTIDE SEQUENCE [LARGE SCALE GENOMIC DNA]</scope>
    <source>
        <strain evidence="8">FAR1</strain>
    </source>
</reference>
<proteinExistence type="inferred from homology"/>
<keyword evidence="8" id="KW-1185">Reference proteome</keyword>
<dbReference type="AlphaFoldDB" id="A0A1Y9H9J5"/>
<dbReference type="InterPro" id="IPR000215">
    <property type="entry name" value="Serpin_fam"/>
</dbReference>
<dbReference type="SUPFAM" id="SSF56574">
    <property type="entry name" value="Serpins"/>
    <property type="match status" value="1"/>
</dbReference>
<evidence type="ECO:0000256" key="3">
    <source>
        <dbReference type="ARBA" id="ARBA00022900"/>
    </source>
</evidence>
<comment type="similarity">
    <text evidence="1 4">Belongs to the serpin family.</text>
</comment>
<feature type="signal peptide" evidence="5">
    <location>
        <begin position="1"/>
        <end position="16"/>
    </location>
</feature>
<dbReference type="Gene3D" id="2.30.39.10">
    <property type="entry name" value="Alpha-1-antitrypsin, domain 1"/>
    <property type="match status" value="1"/>
</dbReference>
<dbReference type="PANTHER" id="PTHR11461:SF211">
    <property type="entry name" value="GH10112P-RELATED"/>
    <property type="match status" value="1"/>
</dbReference>
<dbReference type="Pfam" id="PF00079">
    <property type="entry name" value="Serpin"/>
    <property type="match status" value="1"/>
</dbReference>
<keyword evidence="2" id="KW-0646">Protease inhibitor</keyword>
<dbReference type="VEuPathDB" id="VectorBase:AFAF021714"/>
<feature type="chain" id="PRO_5013029110" description="Serpin domain-containing protein" evidence="5">
    <location>
        <begin position="17"/>
        <end position="510"/>
    </location>
</feature>
<sequence>MIWILLVAALAAHVSGQSFRYTGTIVVTRDEFCKHNKYFPENCDQNFERFLNSRPDLQRCGFNSPVYSNFCTNLPYAAATRPKPSQDIEPQVYRTPSPSGMFGESANDNPYGANNNRFSARGGQVAPGRYGAKVMDFALKLFQKSLPTDESTNFILSPVMVQSLLSYLTEGASAATRQEMETVLQLNTNDLSDISRELQHSATVDHIYRYKMDVASQIFKSSRINLLPDFKNSLKTNQVPMQDMDFSNRALAANDINEWVAQKTRRRILSVVDENSIDPETKLFLLNALYFNGTWMWKFNKTERSKFFQNSDNRQISVNMMYLTEELRNGNTRPDGEPGGLAWVELPYDGDRLSMVLFLPNDRYQLNEALRTLTLQDLKTVMNEISNDEPSKVRLQLPEFQAESTVSLVEPLKRMGVQSIFGDQHPFDKVSHEPVKVSDVKQKSFLGVNQYGTVATSVTIATVIPLSITHTLDFKADQPFALLIVDKQAQLPLFFAKITQPNKWNGRKYS</sequence>
<protein>
    <recommendedName>
        <fullName evidence="6">Serpin domain-containing protein</fullName>
    </recommendedName>
</protein>
<evidence type="ECO:0000256" key="4">
    <source>
        <dbReference type="RuleBase" id="RU000411"/>
    </source>
</evidence>
<dbReference type="EnsemblMetazoa" id="AFAF021714-RA">
    <property type="protein sequence ID" value="AFAF021714-PA"/>
    <property type="gene ID" value="AFAF021714"/>
</dbReference>
<evidence type="ECO:0000256" key="5">
    <source>
        <dbReference type="SAM" id="SignalP"/>
    </source>
</evidence>
<accession>A0A1Y9H9J5</accession>
<dbReference type="InterPro" id="IPR036186">
    <property type="entry name" value="Serpin_sf"/>
</dbReference>
<dbReference type="Proteomes" id="UP000075886">
    <property type="component" value="Unassembled WGS sequence"/>
</dbReference>
<keyword evidence="3" id="KW-0722">Serine protease inhibitor</keyword>
<dbReference type="GO" id="GO:0005615">
    <property type="term" value="C:extracellular space"/>
    <property type="evidence" value="ECO:0007669"/>
    <property type="project" value="InterPro"/>
</dbReference>
<dbReference type="STRING" id="69004.A0A1Y9H9J5"/>
<evidence type="ECO:0000256" key="2">
    <source>
        <dbReference type="ARBA" id="ARBA00022690"/>
    </source>
</evidence>
<evidence type="ECO:0000313" key="8">
    <source>
        <dbReference type="Proteomes" id="UP000075886"/>
    </source>
</evidence>
<dbReference type="EMBL" id="AXCN02000029">
    <property type="status" value="NOT_ANNOTATED_CDS"/>
    <property type="molecule type" value="Genomic_DNA"/>
</dbReference>
<organism evidence="7 8">
    <name type="scientific">Anopheles farauti</name>
    <dbReference type="NCBI Taxonomy" id="69004"/>
    <lineage>
        <taxon>Eukaryota</taxon>
        <taxon>Metazoa</taxon>
        <taxon>Ecdysozoa</taxon>
        <taxon>Arthropoda</taxon>
        <taxon>Hexapoda</taxon>
        <taxon>Insecta</taxon>
        <taxon>Pterygota</taxon>
        <taxon>Neoptera</taxon>
        <taxon>Endopterygota</taxon>
        <taxon>Diptera</taxon>
        <taxon>Nematocera</taxon>
        <taxon>Culicoidea</taxon>
        <taxon>Culicidae</taxon>
        <taxon>Anophelinae</taxon>
        <taxon>Anopheles</taxon>
    </lineage>
</organism>
<dbReference type="GO" id="GO:0004867">
    <property type="term" value="F:serine-type endopeptidase inhibitor activity"/>
    <property type="evidence" value="ECO:0007669"/>
    <property type="project" value="UniProtKB-KW"/>
</dbReference>
<evidence type="ECO:0000259" key="6">
    <source>
        <dbReference type="SMART" id="SM00093"/>
    </source>
</evidence>
<dbReference type="InterPro" id="IPR023796">
    <property type="entry name" value="Serpin_dom"/>
</dbReference>